<feature type="region of interest" description="Disordered" evidence="5">
    <location>
        <begin position="52"/>
        <end position="85"/>
    </location>
</feature>
<dbReference type="GO" id="GO:0051539">
    <property type="term" value="F:4 iron, 4 sulfur cluster binding"/>
    <property type="evidence" value="ECO:0007669"/>
    <property type="project" value="UniProtKB-KW"/>
</dbReference>
<dbReference type="InterPro" id="IPR017900">
    <property type="entry name" value="4Fe4S_Fe_S_CS"/>
</dbReference>
<dbReference type="AlphaFoldDB" id="A0A933IB58"/>
<evidence type="ECO:0000256" key="3">
    <source>
        <dbReference type="ARBA" id="ARBA00023004"/>
    </source>
</evidence>
<dbReference type="GO" id="GO:0046872">
    <property type="term" value="F:metal ion binding"/>
    <property type="evidence" value="ECO:0007669"/>
    <property type="project" value="UniProtKB-KW"/>
</dbReference>
<evidence type="ECO:0000256" key="4">
    <source>
        <dbReference type="ARBA" id="ARBA00023014"/>
    </source>
</evidence>
<keyword evidence="4" id="KW-0411">Iron-sulfur</keyword>
<feature type="domain" description="4Fe-4S ferredoxin-type" evidence="6">
    <location>
        <begin position="1"/>
        <end position="26"/>
    </location>
</feature>
<dbReference type="Pfam" id="PF12838">
    <property type="entry name" value="Fer4_7"/>
    <property type="match status" value="1"/>
</dbReference>
<dbReference type="PANTHER" id="PTHR43687">
    <property type="entry name" value="ADENYLYLSULFATE REDUCTASE, BETA SUBUNIT"/>
    <property type="match status" value="1"/>
</dbReference>
<accession>A0A933IB58</accession>
<sequence>MITIHHQLCGQCGLCAGVCPVQALALHAWGLEVENKKCTGCGQCVTVCPTGALTSPSTSAGTKADRRPSPNALGEGVRERSKGGK</sequence>
<comment type="caution">
    <text evidence="7">The sequence shown here is derived from an EMBL/GenBank/DDBJ whole genome shotgun (WGS) entry which is preliminary data.</text>
</comment>
<reference evidence="7" key="1">
    <citation type="submission" date="2020-07" db="EMBL/GenBank/DDBJ databases">
        <title>Huge and variable diversity of episymbiotic CPR bacteria and DPANN archaea in groundwater ecosystems.</title>
        <authorList>
            <person name="He C.Y."/>
            <person name="Keren R."/>
            <person name="Whittaker M."/>
            <person name="Farag I.F."/>
            <person name="Doudna J."/>
            <person name="Cate J.H.D."/>
            <person name="Banfield J.F."/>
        </authorList>
    </citation>
    <scope>NUCLEOTIDE SEQUENCE</scope>
    <source>
        <strain evidence="7">NC_groundwater_1520_Pr4_B-0.1um_53_5</strain>
    </source>
</reference>
<dbReference type="InterPro" id="IPR017896">
    <property type="entry name" value="4Fe4S_Fe-S-bd"/>
</dbReference>
<dbReference type="PROSITE" id="PS51379">
    <property type="entry name" value="4FE4S_FER_2"/>
    <property type="match status" value="2"/>
</dbReference>
<evidence type="ECO:0000259" key="6">
    <source>
        <dbReference type="PROSITE" id="PS51379"/>
    </source>
</evidence>
<feature type="compositionally biased region" description="Basic and acidic residues" evidence="5">
    <location>
        <begin position="76"/>
        <end position="85"/>
    </location>
</feature>
<evidence type="ECO:0000256" key="1">
    <source>
        <dbReference type="ARBA" id="ARBA00022485"/>
    </source>
</evidence>
<feature type="compositionally biased region" description="Polar residues" evidence="5">
    <location>
        <begin position="52"/>
        <end position="61"/>
    </location>
</feature>
<evidence type="ECO:0000313" key="7">
    <source>
        <dbReference type="EMBL" id="MBI4727200.1"/>
    </source>
</evidence>
<evidence type="ECO:0000256" key="2">
    <source>
        <dbReference type="ARBA" id="ARBA00022723"/>
    </source>
</evidence>
<protein>
    <submittedName>
        <fullName evidence="7">4Fe-4S binding protein</fullName>
    </submittedName>
</protein>
<dbReference type="Proteomes" id="UP000736328">
    <property type="component" value="Unassembled WGS sequence"/>
</dbReference>
<keyword evidence="3" id="KW-0408">Iron</keyword>
<feature type="domain" description="4Fe-4S ferredoxin-type" evidence="6">
    <location>
        <begin position="29"/>
        <end position="58"/>
    </location>
</feature>
<evidence type="ECO:0000256" key="5">
    <source>
        <dbReference type="SAM" id="MobiDB-lite"/>
    </source>
</evidence>
<dbReference type="InterPro" id="IPR050572">
    <property type="entry name" value="Fe-S_Ferredoxin"/>
</dbReference>
<proteinExistence type="predicted"/>
<dbReference type="EMBL" id="JACQXR010000109">
    <property type="protein sequence ID" value="MBI4727200.1"/>
    <property type="molecule type" value="Genomic_DNA"/>
</dbReference>
<organism evidence="7 8">
    <name type="scientific">candidate division TA06 bacterium</name>
    <dbReference type="NCBI Taxonomy" id="2250710"/>
    <lineage>
        <taxon>Bacteria</taxon>
        <taxon>Bacteria division TA06</taxon>
    </lineage>
</organism>
<dbReference type="SUPFAM" id="SSF54862">
    <property type="entry name" value="4Fe-4S ferredoxins"/>
    <property type="match status" value="1"/>
</dbReference>
<name>A0A933IB58_UNCT6</name>
<keyword evidence="1" id="KW-0004">4Fe-4S</keyword>
<evidence type="ECO:0000313" key="8">
    <source>
        <dbReference type="Proteomes" id="UP000736328"/>
    </source>
</evidence>
<dbReference type="PROSITE" id="PS00198">
    <property type="entry name" value="4FE4S_FER_1"/>
    <property type="match status" value="1"/>
</dbReference>
<gene>
    <name evidence="7" type="ORF">HY768_08280</name>
</gene>
<dbReference type="Gene3D" id="3.30.70.20">
    <property type="match status" value="1"/>
</dbReference>
<keyword evidence="2" id="KW-0479">Metal-binding</keyword>
<dbReference type="PANTHER" id="PTHR43687:SF1">
    <property type="entry name" value="FERREDOXIN III"/>
    <property type="match status" value="1"/>
</dbReference>